<dbReference type="AlphaFoldDB" id="A0A0W4ZQW7"/>
<dbReference type="Gene3D" id="3.30.930.10">
    <property type="entry name" value="Bira Bifunctional Protein, Domain 2"/>
    <property type="match status" value="1"/>
</dbReference>
<dbReference type="OrthoDB" id="1906957at2759"/>
<dbReference type="VEuPathDB" id="FungiDB:T552_00467"/>
<dbReference type="GO" id="GO:0032543">
    <property type="term" value="P:mitochondrial translation"/>
    <property type="evidence" value="ECO:0007669"/>
    <property type="project" value="EnsemblFungi"/>
</dbReference>
<dbReference type="InterPro" id="IPR015807">
    <property type="entry name" value="His-tRNA-ligase"/>
</dbReference>
<gene>
    <name evidence="16" type="ORF">T552_00467</name>
</gene>
<dbReference type="InterPro" id="IPR004154">
    <property type="entry name" value="Anticodon-bd"/>
</dbReference>
<evidence type="ECO:0000256" key="13">
    <source>
        <dbReference type="ARBA" id="ARBA00067413"/>
    </source>
</evidence>
<reference evidence="17" key="1">
    <citation type="journal article" date="2016" name="Nat. Commun.">
        <title>Genome analysis of three Pneumocystis species reveals adaptation mechanisms to life exclusively in mammalian hosts.</title>
        <authorList>
            <person name="Ma L."/>
            <person name="Chen Z."/>
            <person name="Huang D.W."/>
            <person name="Kutty G."/>
            <person name="Ishihara M."/>
            <person name="Wang H."/>
            <person name="Abouelleil A."/>
            <person name="Bishop L."/>
            <person name="Davey E."/>
            <person name="Deng R."/>
            <person name="Deng X."/>
            <person name="Fan L."/>
            <person name="Fantoni G."/>
            <person name="Fitzgerald M."/>
            <person name="Gogineni E."/>
            <person name="Goldberg J.M."/>
            <person name="Handley G."/>
            <person name="Hu X."/>
            <person name="Huber C."/>
            <person name="Jiao X."/>
            <person name="Jones K."/>
            <person name="Levin J.Z."/>
            <person name="Liu Y."/>
            <person name="Macdonald P."/>
            <person name="Melnikov A."/>
            <person name="Raley C."/>
            <person name="Sassi M."/>
            <person name="Sherman B.T."/>
            <person name="Song X."/>
            <person name="Sykes S."/>
            <person name="Tran B."/>
            <person name="Walsh L."/>
            <person name="Xia Y."/>
            <person name="Yang J."/>
            <person name="Young S."/>
            <person name="Zeng Q."/>
            <person name="Zheng X."/>
            <person name="Stephens R."/>
            <person name="Nusbaum C."/>
            <person name="Birren B.W."/>
            <person name="Azadi P."/>
            <person name="Lempicki R.A."/>
            <person name="Cuomo C.A."/>
            <person name="Kovacs J.A."/>
        </authorList>
    </citation>
    <scope>NUCLEOTIDE SEQUENCE [LARGE SCALE GENOMIC DNA]</scope>
    <source>
        <strain evidence="17">B80</strain>
    </source>
</reference>
<feature type="domain" description="Aminoacyl-transfer RNA synthetases class-II family profile" evidence="15">
    <location>
        <begin position="1"/>
        <end position="338"/>
    </location>
</feature>
<accession>A0A0W4ZQW7</accession>
<feature type="binding site" evidence="14">
    <location>
        <position position="258"/>
    </location>
    <ligand>
        <name>L-histidine</name>
        <dbReference type="ChEBI" id="CHEBI:57595"/>
    </ligand>
</feature>
<sequence>MTIKEEMFSRIAKVFKRHGGITIDTPTFELKEILSGKYGEESKLIYDLQDQGGELCSLRYDLTVPFARYVAMNPTIQYIKRYHIGKVYRRDQPALMKGRMREFYQCDFDIAGHYDPMLPDAEILKILVEILDELNIGNYSIKLNHRKILDGIFDVCGVPKEKFRTISSSIDKLDKLPWSDVKQEMVKEKGLNESLADKIGNYIIKKGGRDLLEELRSDKLLSKHEISLEGINDMEILYNYLECLDIHSKVSFDLSLARGIDYYTGLIYEAIFEPNTISNLCSNMKELQFDKIKNDYTGIGSIAAGGRYDDLVGIFSPKKKKVPCVGVSIGVERIFSILKFRLSTSTIKTNNTDVYVMEFGSGNKSPSMVKERLQICKELWNSGINTQFLYKIKPKFRQQFDAAEKDQIPIAVIFGQDEIANNQVRIKVLGQGEQNTGELVPRNEMISKILDILKKTSKNNSYIF</sequence>
<keyword evidence="8" id="KW-0648">Protein biosynthesis</keyword>
<dbReference type="EMBL" id="LFVZ01000002">
    <property type="protein sequence ID" value="KTW30755.1"/>
    <property type="molecule type" value="Genomic_DNA"/>
</dbReference>
<keyword evidence="5 16" id="KW-0436">Ligase</keyword>
<keyword evidence="6" id="KW-0547">Nucleotide-binding</keyword>
<evidence type="ECO:0000256" key="4">
    <source>
        <dbReference type="ARBA" id="ARBA00022490"/>
    </source>
</evidence>
<evidence type="ECO:0000256" key="12">
    <source>
        <dbReference type="ARBA" id="ARBA00058343"/>
    </source>
</evidence>
<feature type="binding site" evidence="14">
    <location>
        <position position="89"/>
    </location>
    <ligand>
        <name>L-histidine</name>
        <dbReference type="ChEBI" id="CHEBI:57595"/>
    </ligand>
</feature>
<dbReference type="InterPro" id="IPR036621">
    <property type="entry name" value="Anticodon-bd_dom_sf"/>
</dbReference>
<keyword evidence="7" id="KW-0067">ATP-binding</keyword>
<evidence type="ECO:0000256" key="8">
    <source>
        <dbReference type="ARBA" id="ARBA00022917"/>
    </source>
</evidence>
<feature type="binding site" evidence="14">
    <location>
        <position position="109"/>
    </location>
    <ligand>
        <name>L-histidine</name>
        <dbReference type="ChEBI" id="CHEBI:57595"/>
    </ligand>
</feature>
<evidence type="ECO:0000313" key="16">
    <source>
        <dbReference type="EMBL" id="KTW30755.1"/>
    </source>
</evidence>
<dbReference type="GO" id="GO:0005829">
    <property type="term" value="C:cytosol"/>
    <property type="evidence" value="ECO:0007669"/>
    <property type="project" value="TreeGrafter"/>
</dbReference>
<evidence type="ECO:0000256" key="7">
    <source>
        <dbReference type="ARBA" id="ARBA00022840"/>
    </source>
</evidence>
<evidence type="ECO:0000256" key="9">
    <source>
        <dbReference type="ARBA" id="ARBA00023146"/>
    </source>
</evidence>
<dbReference type="Pfam" id="PF03129">
    <property type="entry name" value="HGTP_anticodon"/>
    <property type="match status" value="1"/>
</dbReference>
<dbReference type="RefSeq" id="XP_018227351.1">
    <property type="nucleotide sequence ID" value="XM_018369082.1"/>
</dbReference>
<dbReference type="GO" id="GO:0005524">
    <property type="term" value="F:ATP binding"/>
    <property type="evidence" value="ECO:0007669"/>
    <property type="project" value="UniProtKB-KW"/>
</dbReference>
<dbReference type="InterPro" id="IPR033656">
    <property type="entry name" value="HisRS_anticodon"/>
</dbReference>
<dbReference type="Proteomes" id="UP000054454">
    <property type="component" value="Unassembled WGS sequence"/>
</dbReference>
<protein>
    <recommendedName>
        <fullName evidence="13">Histidine--tRNA ligase, mitochondrial</fullName>
        <ecNumber evidence="3">6.1.1.21</ecNumber>
    </recommendedName>
    <alternativeName>
        <fullName evidence="10">Histidyl-tRNA synthetase</fullName>
    </alternativeName>
</protein>
<evidence type="ECO:0000256" key="6">
    <source>
        <dbReference type="ARBA" id="ARBA00022741"/>
    </source>
</evidence>
<dbReference type="PANTHER" id="PTHR11476">
    <property type="entry name" value="HISTIDYL-TRNA SYNTHETASE"/>
    <property type="match status" value="1"/>
</dbReference>
<dbReference type="PIRSF" id="PIRSF001549">
    <property type="entry name" value="His-tRNA_synth"/>
    <property type="match status" value="1"/>
</dbReference>
<dbReference type="GO" id="GO:0005739">
    <property type="term" value="C:mitochondrion"/>
    <property type="evidence" value="ECO:0007669"/>
    <property type="project" value="EnsemblFungi"/>
</dbReference>
<dbReference type="InterPro" id="IPR004516">
    <property type="entry name" value="HisRS/HisZ"/>
</dbReference>
<name>A0A0W4ZQW7_PNEC8</name>
<evidence type="ECO:0000313" key="17">
    <source>
        <dbReference type="Proteomes" id="UP000054454"/>
    </source>
</evidence>
<feature type="binding site" evidence="14">
    <location>
        <position position="105"/>
    </location>
    <ligand>
        <name>L-histidine</name>
        <dbReference type="ChEBI" id="CHEBI:57595"/>
    </ligand>
</feature>
<comment type="similarity">
    <text evidence="2">Belongs to the class-II aminoacyl-tRNA synthetase family.</text>
</comment>
<dbReference type="SUPFAM" id="SSF55681">
    <property type="entry name" value="Class II aaRS and biotin synthetases"/>
    <property type="match status" value="1"/>
</dbReference>
<feature type="binding site" evidence="14">
    <location>
        <begin position="262"/>
        <end position="263"/>
    </location>
    <ligand>
        <name>L-histidine</name>
        <dbReference type="ChEBI" id="CHEBI:57595"/>
    </ligand>
</feature>
<evidence type="ECO:0000256" key="10">
    <source>
        <dbReference type="ARBA" id="ARBA00030619"/>
    </source>
</evidence>
<evidence type="ECO:0000256" key="3">
    <source>
        <dbReference type="ARBA" id="ARBA00012815"/>
    </source>
</evidence>
<evidence type="ECO:0000259" key="15">
    <source>
        <dbReference type="PROSITE" id="PS50862"/>
    </source>
</evidence>
<dbReference type="EC" id="6.1.1.21" evidence="3"/>
<keyword evidence="17" id="KW-1185">Reference proteome</keyword>
<proteinExistence type="inferred from homology"/>
<evidence type="ECO:0000256" key="11">
    <source>
        <dbReference type="ARBA" id="ARBA00047639"/>
    </source>
</evidence>
<evidence type="ECO:0000256" key="2">
    <source>
        <dbReference type="ARBA" id="ARBA00008226"/>
    </source>
</evidence>
<feature type="binding site" evidence="14">
    <location>
        <begin position="61"/>
        <end position="63"/>
    </location>
    <ligand>
        <name>L-histidine</name>
        <dbReference type="ChEBI" id="CHEBI:57595"/>
    </ligand>
</feature>
<comment type="subcellular location">
    <subcellularLocation>
        <location evidence="1">Cytoplasm</location>
    </subcellularLocation>
</comment>
<dbReference type="FunFam" id="3.40.50.800:FF:000015">
    <property type="entry name" value="Histidyl-tRNA synthetase, mitochondrial"/>
    <property type="match status" value="1"/>
</dbReference>
<comment type="caution">
    <text evidence="16">The sequence shown here is derived from an EMBL/GenBank/DDBJ whole genome shotgun (WGS) entry which is preliminary data.</text>
</comment>
<dbReference type="GO" id="GO:0006427">
    <property type="term" value="P:histidyl-tRNA aminoacylation"/>
    <property type="evidence" value="ECO:0007669"/>
    <property type="project" value="EnsemblFungi"/>
</dbReference>
<dbReference type="GeneID" id="28935284"/>
<dbReference type="Gene3D" id="3.40.50.800">
    <property type="entry name" value="Anticodon-binding domain"/>
    <property type="match status" value="1"/>
</dbReference>
<comment type="catalytic activity">
    <reaction evidence="11">
        <text>tRNA(His) + L-histidine + ATP = L-histidyl-tRNA(His) + AMP + diphosphate + H(+)</text>
        <dbReference type="Rhea" id="RHEA:17313"/>
        <dbReference type="Rhea" id="RHEA-COMP:9665"/>
        <dbReference type="Rhea" id="RHEA-COMP:9689"/>
        <dbReference type="ChEBI" id="CHEBI:15378"/>
        <dbReference type="ChEBI" id="CHEBI:30616"/>
        <dbReference type="ChEBI" id="CHEBI:33019"/>
        <dbReference type="ChEBI" id="CHEBI:57595"/>
        <dbReference type="ChEBI" id="CHEBI:78442"/>
        <dbReference type="ChEBI" id="CHEBI:78527"/>
        <dbReference type="ChEBI" id="CHEBI:456215"/>
        <dbReference type="EC" id="6.1.1.21"/>
    </reaction>
</comment>
<dbReference type="InterPro" id="IPR006195">
    <property type="entry name" value="aa-tRNA-synth_II"/>
</dbReference>
<dbReference type="SUPFAM" id="SSF52954">
    <property type="entry name" value="Class II aaRS ABD-related"/>
    <property type="match status" value="1"/>
</dbReference>
<dbReference type="GO" id="GO:0004821">
    <property type="term" value="F:histidine-tRNA ligase activity"/>
    <property type="evidence" value="ECO:0007669"/>
    <property type="project" value="UniProtKB-EC"/>
</dbReference>
<dbReference type="InterPro" id="IPR041715">
    <property type="entry name" value="HisRS-like_core"/>
</dbReference>
<keyword evidence="4" id="KW-0963">Cytoplasm</keyword>
<dbReference type="CDD" id="cd00859">
    <property type="entry name" value="HisRS_anticodon"/>
    <property type="match status" value="1"/>
</dbReference>
<comment type="function">
    <text evidence="12">Catalyzes the aminoacylation of histidyl-tRNA in both the cytoplasm and the mitochondrion.</text>
</comment>
<dbReference type="PROSITE" id="PS50862">
    <property type="entry name" value="AA_TRNA_LIGASE_II"/>
    <property type="match status" value="1"/>
</dbReference>
<keyword evidence="9" id="KW-0030">Aminoacyl-tRNA synthetase</keyword>
<dbReference type="GO" id="GO:1990825">
    <property type="term" value="F:sequence-specific mRNA binding"/>
    <property type="evidence" value="ECO:0007669"/>
    <property type="project" value="EnsemblFungi"/>
</dbReference>
<evidence type="ECO:0000256" key="14">
    <source>
        <dbReference type="PIRSR" id="PIRSR001549-1"/>
    </source>
</evidence>
<dbReference type="PANTHER" id="PTHR11476:SF7">
    <property type="entry name" value="HISTIDINE--TRNA LIGASE"/>
    <property type="match status" value="1"/>
</dbReference>
<dbReference type="FunFam" id="3.30.930.10:FF:000021">
    <property type="entry name" value="Probable histidine--tRNA ligase, mitochondrial"/>
    <property type="match status" value="1"/>
</dbReference>
<dbReference type="NCBIfam" id="TIGR00442">
    <property type="entry name" value="hisS"/>
    <property type="match status" value="1"/>
</dbReference>
<evidence type="ECO:0000256" key="1">
    <source>
        <dbReference type="ARBA" id="ARBA00004496"/>
    </source>
</evidence>
<dbReference type="CDD" id="cd00773">
    <property type="entry name" value="HisRS-like_core"/>
    <property type="match status" value="1"/>
</dbReference>
<evidence type="ECO:0000256" key="5">
    <source>
        <dbReference type="ARBA" id="ARBA00022598"/>
    </source>
</evidence>
<organism evidence="16 17">
    <name type="scientific">Pneumocystis carinii (strain B80)</name>
    <name type="common">Rat pneumocystis pneumonia agent</name>
    <name type="synonym">Pneumocystis carinii f. sp. carinii</name>
    <dbReference type="NCBI Taxonomy" id="1408658"/>
    <lineage>
        <taxon>Eukaryota</taxon>
        <taxon>Fungi</taxon>
        <taxon>Dikarya</taxon>
        <taxon>Ascomycota</taxon>
        <taxon>Taphrinomycotina</taxon>
        <taxon>Pneumocystomycetes</taxon>
        <taxon>Pneumocystaceae</taxon>
        <taxon>Pneumocystis</taxon>
    </lineage>
</organism>
<dbReference type="Pfam" id="PF13393">
    <property type="entry name" value="tRNA-synt_His"/>
    <property type="match status" value="1"/>
</dbReference>
<dbReference type="InterPro" id="IPR045864">
    <property type="entry name" value="aa-tRNA-synth_II/BPL/LPL"/>
</dbReference>